<accession>A0A533QDR1</accession>
<evidence type="ECO:0000313" key="2">
    <source>
        <dbReference type="Proteomes" id="UP000319783"/>
    </source>
</evidence>
<sequence length="50" mass="5868">MRYVCFHTEDTIESDYYLVYQIDMMSLIVDGKKTIPSGTRVVYQKCISLI</sequence>
<protein>
    <submittedName>
        <fullName evidence="1">Uncharacterized protein</fullName>
    </submittedName>
</protein>
<reference evidence="1 2" key="1">
    <citation type="submission" date="2019-04" db="EMBL/GenBank/DDBJ databases">
        <title>Genome of a novel bacterium Candidatus Jettenia ecosi reconstructed from metagenome of an anammox bioreactor.</title>
        <authorList>
            <person name="Mardanov A.V."/>
            <person name="Beletsky A.V."/>
            <person name="Ravin N.V."/>
            <person name="Botchkova E.A."/>
            <person name="Litti Y.V."/>
            <person name="Nozhevnikova A.N."/>
        </authorList>
    </citation>
    <scope>NUCLEOTIDE SEQUENCE [LARGE SCALE GENOMIC DNA]</scope>
    <source>
        <strain evidence="1">J2</strain>
    </source>
</reference>
<name>A0A533QDR1_9BACT</name>
<evidence type="ECO:0000313" key="1">
    <source>
        <dbReference type="EMBL" id="TLD42689.1"/>
    </source>
</evidence>
<dbReference type="Proteomes" id="UP000319783">
    <property type="component" value="Unassembled WGS sequence"/>
</dbReference>
<organism evidence="1 2">
    <name type="scientific">Candidatus Jettenia ecosi</name>
    <dbReference type="NCBI Taxonomy" id="2494326"/>
    <lineage>
        <taxon>Bacteria</taxon>
        <taxon>Pseudomonadati</taxon>
        <taxon>Planctomycetota</taxon>
        <taxon>Candidatus Brocadiia</taxon>
        <taxon>Candidatus Brocadiales</taxon>
        <taxon>Candidatus Brocadiaceae</taxon>
        <taxon>Candidatus Jettenia</taxon>
    </lineage>
</organism>
<dbReference type="EMBL" id="SULG01000015">
    <property type="protein sequence ID" value="TLD42689.1"/>
    <property type="molecule type" value="Genomic_DNA"/>
</dbReference>
<comment type="caution">
    <text evidence="1">The sequence shown here is derived from an EMBL/GenBank/DDBJ whole genome shotgun (WGS) entry which is preliminary data.</text>
</comment>
<proteinExistence type="predicted"/>
<dbReference type="AlphaFoldDB" id="A0A533QDR1"/>
<gene>
    <name evidence="1" type="ORF">JETT_1032</name>
</gene>